<feature type="non-terminal residue" evidence="2">
    <location>
        <position position="1"/>
    </location>
</feature>
<organism evidence="2 3">
    <name type="scientific">Caerostris darwini</name>
    <dbReference type="NCBI Taxonomy" id="1538125"/>
    <lineage>
        <taxon>Eukaryota</taxon>
        <taxon>Metazoa</taxon>
        <taxon>Ecdysozoa</taxon>
        <taxon>Arthropoda</taxon>
        <taxon>Chelicerata</taxon>
        <taxon>Arachnida</taxon>
        <taxon>Araneae</taxon>
        <taxon>Araneomorphae</taxon>
        <taxon>Entelegynae</taxon>
        <taxon>Araneoidea</taxon>
        <taxon>Araneidae</taxon>
        <taxon>Caerostris</taxon>
    </lineage>
</organism>
<keyword evidence="3" id="KW-1185">Reference proteome</keyword>
<evidence type="ECO:0000256" key="1">
    <source>
        <dbReference type="SAM" id="MobiDB-lite"/>
    </source>
</evidence>
<protein>
    <submittedName>
        <fullName evidence="2">Uncharacterized protein</fullName>
    </submittedName>
</protein>
<evidence type="ECO:0000313" key="3">
    <source>
        <dbReference type="Proteomes" id="UP001054837"/>
    </source>
</evidence>
<name>A0AAV4T2G1_9ARAC</name>
<accession>A0AAV4T2G1</accession>
<evidence type="ECO:0000313" key="2">
    <source>
        <dbReference type="EMBL" id="GIY40485.1"/>
    </source>
</evidence>
<dbReference type="Proteomes" id="UP001054837">
    <property type="component" value="Unassembled WGS sequence"/>
</dbReference>
<feature type="region of interest" description="Disordered" evidence="1">
    <location>
        <begin position="79"/>
        <end position="112"/>
    </location>
</feature>
<dbReference type="EMBL" id="BPLQ01008944">
    <property type="protein sequence ID" value="GIY40485.1"/>
    <property type="molecule type" value="Genomic_DNA"/>
</dbReference>
<reference evidence="2 3" key="1">
    <citation type="submission" date="2021-06" db="EMBL/GenBank/DDBJ databases">
        <title>Caerostris darwini draft genome.</title>
        <authorList>
            <person name="Kono N."/>
            <person name="Arakawa K."/>
        </authorList>
    </citation>
    <scope>NUCLEOTIDE SEQUENCE [LARGE SCALE GENOMIC DNA]</scope>
</reference>
<proteinExistence type="predicted"/>
<dbReference type="AlphaFoldDB" id="A0AAV4T2G1"/>
<sequence>KPSLNFNAFLTHNFKPYSSQAYQHQQQRAIHPHLIKSKIFSGRALKYLTPAYPHLPMPFISQNFQESLPEFFTRRSKSLRRIHDSSKSTSKAPEIPLIERGPRGLEGPSPLPLPLFNFQR</sequence>
<comment type="caution">
    <text evidence="2">The sequence shown here is derived from an EMBL/GenBank/DDBJ whole genome shotgun (WGS) entry which is preliminary data.</text>
</comment>
<gene>
    <name evidence="2" type="ORF">CDAR_456841</name>
</gene>